<proteinExistence type="evidence at transcript level"/>
<keyword evidence="2" id="KW-1015">Disulfide bond</keyword>
<organism evidence="5">
    <name type="scientific">Allium cepa</name>
    <name type="common">Onion</name>
    <dbReference type="NCBI Taxonomy" id="4679"/>
    <lineage>
        <taxon>Eukaryota</taxon>
        <taxon>Viridiplantae</taxon>
        <taxon>Streptophyta</taxon>
        <taxon>Embryophyta</taxon>
        <taxon>Tracheophyta</taxon>
        <taxon>Spermatophyta</taxon>
        <taxon>Magnoliopsida</taxon>
        <taxon>Liliopsida</taxon>
        <taxon>Asparagales</taxon>
        <taxon>Amaryllidaceae</taxon>
        <taxon>Allioideae</taxon>
        <taxon>Allieae</taxon>
        <taxon>Allium</taxon>
    </lineage>
</organism>
<dbReference type="SUPFAM" id="SSF57095">
    <property type="entry name" value="Scorpion toxin-like"/>
    <property type="match status" value="1"/>
</dbReference>
<dbReference type="AlphaFoldDB" id="A0A7D5NHE1"/>
<dbReference type="PRINTS" id="PR00288">
    <property type="entry name" value="PUROTHIONIN"/>
</dbReference>
<dbReference type="SMART" id="SM00505">
    <property type="entry name" value="Knot1"/>
    <property type="match status" value="1"/>
</dbReference>
<name>A0A7D5NHE1_ALLCE</name>
<dbReference type="PANTHER" id="PTHR33147:SF39">
    <property type="entry name" value="DRO1 PROTEIN-RELATED"/>
    <property type="match status" value="1"/>
</dbReference>
<dbReference type="Gene3D" id="3.30.30.10">
    <property type="entry name" value="Knottin, scorpion toxin-like"/>
    <property type="match status" value="1"/>
</dbReference>
<dbReference type="Pfam" id="PF00304">
    <property type="entry name" value="Gamma-thionin"/>
    <property type="match status" value="1"/>
</dbReference>
<keyword evidence="1 3" id="KW-0732">Signal</keyword>
<sequence length="77" mass="8446">MGLFKCFLSAILLFILLSATDMTPATMVEARTCLSQSHKFKGKCFSGTNCANVCKTEGFPSGQCQGFRRRCFCSTNC</sequence>
<dbReference type="InterPro" id="IPR003614">
    <property type="entry name" value="Knottins"/>
</dbReference>
<protein>
    <submittedName>
        <fullName evidence="5">Defensin 4</fullName>
    </submittedName>
</protein>
<accession>A0A7D5NHE1</accession>
<dbReference type="CDD" id="cd00107">
    <property type="entry name" value="Knot1"/>
    <property type="match status" value="1"/>
</dbReference>
<feature type="chain" id="PRO_5027755017" evidence="3">
    <location>
        <begin position="26"/>
        <end position="77"/>
    </location>
</feature>
<evidence type="ECO:0000256" key="1">
    <source>
        <dbReference type="ARBA" id="ARBA00022729"/>
    </source>
</evidence>
<evidence type="ECO:0000256" key="2">
    <source>
        <dbReference type="ARBA" id="ARBA00023157"/>
    </source>
</evidence>
<dbReference type="InterPro" id="IPR008176">
    <property type="entry name" value="Defensin_plant"/>
</dbReference>
<dbReference type="PROSITE" id="PS00940">
    <property type="entry name" value="GAMMA_THIONIN"/>
    <property type="match status" value="1"/>
</dbReference>
<feature type="domain" description="Knottins-like" evidence="4">
    <location>
        <begin position="32"/>
        <end position="77"/>
    </location>
</feature>
<dbReference type="PANTHER" id="PTHR33147">
    <property type="entry name" value="DEFENSIN-LIKE PROTEIN 1"/>
    <property type="match status" value="1"/>
</dbReference>
<reference evidence="5" key="1">
    <citation type="submission" date="2019-12" db="EMBL/GenBank/DDBJ databases">
        <title>Molecular cloning and characterization of defensin genes from Allium cepa.</title>
        <authorList>
            <person name="Boroun H."/>
            <person name="Siahpoosh A."/>
            <person name="Mohammadi M."/>
            <person name="Sohrabi S.M."/>
            <person name="Ghasemian Yadegari J."/>
        </authorList>
    </citation>
    <scope>NUCLEOTIDE SEQUENCE</scope>
</reference>
<feature type="signal peptide" evidence="3">
    <location>
        <begin position="1"/>
        <end position="25"/>
    </location>
</feature>
<dbReference type="GO" id="GO:0006952">
    <property type="term" value="P:defense response"/>
    <property type="evidence" value="ECO:0007669"/>
    <property type="project" value="InterPro"/>
</dbReference>
<evidence type="ECO:0000313" key="5">
    <source>
        <dbReference type="EMBL" id="QLH55386.1"/>
    </source>
</evidence>
<dbReference type="InterPro" id="IPR036574">
    <property type="entry name" value="Scorpion_toxin-like_sf"/>
</dbReference>
<dbReference type="EMBL" id="MN812867">
    <property type="protein sequence ID" value="QLH55386.1"/>
    <property type="molecule type" value="mRNA"/>
</dbReference>
<evidence type="ECO:0000259" key="4">
    <source>
        <dbReference type="SMART" id="SM00505"/>
    </source>
</evidence>
<evidence type="ECO:0000256" key="3">
    <source>
        <dbReference type="SAM" id="SignalP"/>
    </source>
</evidence>